<dbReference type="InterPro" id="IPR036866">
    <property type="entry name" value="RibonucZ/Hydroxyglut_hydro"/>
</dbReference>
<accession>A0A7X3G6V5</accession>
<dbReference type="GO" id="GO:0016787">
    <property type="term" value="F:hydrolase activity"/>
    <property type="evidence" value="ECO:0007669"/>
    <property type="project" value="UniProtKB-KW"/>
</dbReference>
<comment type="caution">
    <text evidence="3">The sequence shown here is derived from an EMBL/GenBank/DDBJ whole genome shotgun (WGS) entry which is preliminary data.</text>
</comment>
<dbReference type="Gene3D" id="3.60.15.10">
    <property type="entry name" value="Ribonuclease Z/Hydroxyacylglutathione hydrolase-like"/>
    <property type="match status" value="1"/>
</dbReference>
<feature type="domain" description="Metallo-beta-lactamase" evidence="2">
    <location>
        <begin position="7"/>
        <end position="220"/>
    </location>
</feature>
<evidence type="ECO:0000313" key="3">
    <source>
        <dbReference type="EMBL" id="MVW63989.1"/>
    </source>
</evidence>
<dbReference type="RefSeq" id="WP_056126285.1">
    <property type="nucleotide sequence ID" value="NZ_WSES01000010.1"/>
</dbReference>
<name>A0A7X3G6V5_9BURK</name>
<dbReference type="PANTHER" id="PTHR43546:SF9">
    <property type="entry name" value="L-ASCORBATE-6-PHOSPHATE LACTONASE ULAG-RELATED"/>
    <property type="match status" value="1"/>
</dbReference>
<reference evidence="3 4" key="1">
    <citation type="submission" date="2019-12" db="EMBL/GenBank/DDBJ databases">
        <authorList>
            <person name="Li C."/>
            <person name="Zhao J."/>
        </authorList>
    </citation>
    <scope>NUCLEOTIDE SEQUENCE [LARGE SCALE GENOMIC DNA]</scope>
    <source>
        <strain evidence="3 4">NEAU-DD11</strain>
    </source>
</reference>
<evidence type="ECO:0000256" key="1">
    <source>
        <dbReference type="ARBA" id="ARBA00022801"/>
    </source>
</evidence>
<dbReference type="PANTHER" id="PTHR43546">
    <property type="entry name" value="UPF0173 METAL-DEPENDENT HYDROLASE MJ1163-RELATED"/>
    <property type="match status" value="1"/>
</dbReference>
<dbReference type="Proteomes" id="UP000443353">
    <property type="component" value="Unassembled WGS sequence"/>
</dbReference>
<evidence type="ECO:0000313" key="4">
    <source>
        <dbReference type="Proteomes" id="UP000443353"/>
    </source>
</evidence>
<proteinExistence type="predicted"/>
<keyword evidence="1 3" id="KW-0378">Hydrolase</keyword>
<protein>
    <submittedName>
        <fullName evidence="3">MBL fold metallo-hydrolase</fullName>
    </submittedName>
</protein>
<dbReference type="SMART" id="SM00849">
    <property type="entry name" value="Lactamase_B"/>
    <property type="match status" value="1"/>
</dbReference>
<gene>
    <name evidence="3" type="ORF">GPY61_29075</name>
</gene>
<dbReference type="InterPro" id="IPR050114">
    <property type="entry name" value="UPF0173_UPF0282_UlaG_hydrolase"/>
</dbReference>
<dbReference type="EMBL" id="WSES01000010">
    <property type="protein sequence ID" value="MVW63989.1"/>
    <property type="molecule type" value="Genomic_DNA"/>
</dbReference>
<dbReference type="InterPro" id="IPR001279">
    <property type="entry name" value="Metallo-B-lactamas"/>
</dbReference>
<evidence type="ECO:0000259" key="2">
    <source>
        <dbReference type="SMART" id="SM00849"/>
    </source>
</evidence>
<dbReference type="Pfam" id="PF12706">
    <property type="entry name" value="Lactamase_B_2"/>
    <property type="match status" value="1"/>
</dbReference>
<dbReference type="AlphaFoldDB" id="A0A7X3G6V5"/>
<keyword evidence="4" id="KW-1185">Reference proteome</keyword>
<sequence>MQVTQIRNATLLIEYAGKTFLVDPLLADKGAYPGFAGTANSHLANPLVDLPVPLATLFDVDAVLVTHLHADHWDDAARRELPRALTVFAQNDADAQAIRADGFTDVRTLSAQGDTPFDGIRIAQTRGQHGSDSVMAAIGARMGEVSGLVLRHPDEPTLYIAGDTVWNVHVAAALETYDPDVVVLNCGDAQVPGLGPIIMDLDDVASVVKAAPRAAIVASHLEAVNHCMLSRAELRAWVETHDLVARVRVPDDGEACVFHQAAAGSR</sequence>
<dbReference type="SUPFAM" id="SSF56281">
    <property type="entry name" value="Metallo-hydrolase/oxidoreductase"/>
    <property type="match status" value="1"/>
</dbReference>
<organism evidence="3 4">
    <name type="scientific">Massilia cellulosiltytica</name>
    <dbReference type="NCBI Taxonomy" id="2683234"/>
    <lineage>
        <taxon>Bacteria</taxon>
        <taxon>Pseudomonadati</taxon>
        <taxon>Pseudomonadota</taxon>
        <taxon>Betaproteobacteria</taxon>
        <taxon>Burkholderiales</taxon>
        <taxon>Oxalobacteraceae</taxon>
        <taxon>Telluria group</taxon>
        <taxon>Massilia</taxon>
    </lineage>
</organism>